<evidence type="ECO:0000313" key="3">
    <source>
        <dbReference type="Proteomes" id="UP001232148"/>
    </source>
</evidence>
<evidence type="ECO:0000313" key="2">
    <source>
        <dbReference type="EMBL" id="KAK2025713.1"/>
    </source>
</evidence>
<sequence length="117" mass="12558">MANQASWDGGGGGEGNWTLRKDYLEGSSSTPYLPREITTPAVTISSHSASDSYTHSRRWRDAENKLGQSSLPSSSTMPPATPGWLKTAAQAKLQLVFVVIVLSLTDLVVQNAPVSRI</sequence>
<proteinExistence type="predicted"/>
<gene>
    <name evidence="2" type="ORF">LX32DRAFT_49520</name>
</gene>
<name>A0AAD9HBI2_9PEZI</name>
<reference evidence="2" key="1">
    <citation type="submission" date="2021-06" db="EMBL/GenBank/DDBJ databases">
        <title>Comparative genomics, transcriptomics and evolutionary studies reveal genomic signatures of adaptation to plant cell wall in hemibiotrophic fungi.</title>
        <authorList>
            <consortium name="DOE Joint Genome Institute"/>
            <person name="Baroncelli R."/>
            <person name="Diaz J.F."/>
            <person name="Benocci T."/>
            <person name="Peng M."/>
            <person name="Battaglia E."/>
            <person name="Haridas S."/>
            <person name="Andreopoulos W."/>
            <person name="Labutti K."/>
            <person name="Pangilinan J."/>
            <person name="Floch G.L."/>
            <person name="Makela M.R."/>
            <person name="Henrissat B."/>
            <person name="Grigoriev I.V."/>
            <person name="Crouch J.A."/>
            <person name="De Vries R.P."/>
            <person name="Sukno S.A."/>
            <person name="Thon M.R."/>
        </authorList>
    </citation>
    <scope>NUCLEOTIDE SEQUENCE</scope>
    <source>
        <strain evidence="2">MAFF235873</strain>
    </source>
</reference>
<comment type="caution">
    <text evidence="2">The sequence shown here is derived from an EMBL/GenBank/DDBJ whole genome shotgun (WGS) entry which is preliminary data.</text>
</comment>
<feature type="compositionally biased region" description="Polar residues" evidence="1">
    <location>
        <begin position="66"/>
        <end position="78"/>
    </location>
</feature>
<keyword evidence="3" id="KW-1185">Reference proteome</keyword>
<feature type="region of interest" description="Disordered" evidence="1">
    <location>
        <begin position="44"/>
        <end position="83"/>
    </location>
</feature>
<evidence type="ECO:0000256" key="1">
    <source>
        <dbReference type="SAM" id="MobiDB-lite"/>
    </source>
</evidence>
<dbReference type="Proteomes" id="UP001232148">
    <property type="component" value="Unassembled WGS sequence"/>
</dbReference>
<accession>A0AAD9HBI2</accession>
<feature type="region of interest" description="Disordered" evidence="1">
    <location>
        <begin position="1"/>
        <end position="20"/>
    </location>
</feature>
<dbReference type="AlphaFoldDB" id="A0AAD9HBI2"/>
<protein>
    <submittedName>
        <fullName evidence="2">Uncharacterized protein</fullName>
    </submittedName>
</protein>
<organism evidence="2 3">
    <name type="scientific">Colletotrichum zoysiae</name>
    <dbReference type="NCBI Taxonomy" id="1216348"/>
    <lineage>
        <taxon>Eukaryota</taxon>
        <taxon>Fungi</taxon>
        <taxon>Dikarya</taxon>
        <taxon>Ascomycota</taxon>
        <taxon>Pezizomycotina</taxon>
        <taxon>Sordariomycetes</taxon>
        <taxon>Hypocreomycetidae</taxon>
        <taxon>Glomerellales</taxon>
        <taxon>Glomerellaceae</taxon>
        <taxon>Colletotrichum</taxon>
        <taxon>Colletotrichum graminicola species complex</taxon>
    </lineage>
</organism>
<dbReference type="EMBL" id="MU842931">
    <property type="protein sequence ID" value="KAK2025713.1"/>
    <property type="molecule type" value="Genomic_DNA"/>
</dbReference>